<dbReference type="Pfam" id="PF14223">
    <property type="entry name" value="Retrotran_gag_2"/>
    <property type="match status" value="1"/>
</dbReference>
<proteinExistence type="predicted"/>
<keyword evidence="1" id="KW-0479">Metal-binding</keyword>
<feature type="region of interest" description="Disordered" evidence="3">
    <location>
        <begin position="231"/>
        <end position="250"/>
    </location>
</feature>
<feature type="coiled-coil region" evidence="2">
    <location>
        <begin position="388"/>
        <end position="450"/>
    </location>
</feature>
<protein>
    <recommendedName>
        <fullName evidence="4">CCHC-type domain-containing protein</fullName>
    </recommendedName>
</protein>
<keyword evidence="1" id="KW-0863">Zinc-finger</keyword>
<feature type="compositionally biased region" description="Acidic residues" evidence="3">
    <location>
        <begin position="351"/>
        <end position="361"/>
    </location>
</feature>
<reference evidence="5" key="1">
    <citation type="submission" date="2020-08" db="EMBL/GenBank/DDBJ databases">
        <title>Plant Genome Project.</title>
        <authorList>
            <person name="Zhang R.-G."/>
        </authorList>
    </citation>
    <scope>NUCLEOTIDE SEQUENCE</scope>
    <source>
        <strain evidence="5">WSP0</strain>
        <tissue evidence="5">Leaf</tissue>
    </source>
</reference>
<dbReference type="PANTHER" id="PTHR35317">
    <property type="entry name" value="OS04G0629600 PROTEIN"/>
    <property type="match status" value="1"/>
</dbReference>
<dbReference type="GO" id="GO:0008270">
    <property type="term" value="F:zinc ion binding"/>
    <property type="evidence" value="ECO:0007669"/>
    <property type="project" value="UniProtKB-KW"/>
</dbReference>
<name>A0AAV6LAP0_9ERIC</name>
<feature type="domain" description="CCHC-type" evidence="4">
    <location>
        <begin position="287"/>
        <end position="301"/>
    </location>
</feature>
<dbReference type="InterPro" id="IPR036875">
    <property type="entry name" value="Znf_CCHC_sf"/>
</dbReference>
<keyword evidence="1" id="KW-0862">Zinc</keyword>
<accession>A0AAV6LAP0</accession>
<dbReference type="PROSITE" id="PS50158">
    <property type="entry name" value="ZF_CCHC"/>
    <property type="match status" value="1"/>
</dbReference>
<evidence type="ECO:0000313" key="6">
    <source>
        <dbReference type="Proteomes" id="UP000823749"/>
    </source>
</evidence>
<comment type="caution">
    <text evidence="5">The sequence shown here is derived from an EMBL/GenBank/DDBJ whole genome shotgun (WGS) entry which is preliminary data.</text>
</comment>
<keyword evidence="2" id="KW-0175">Coiled coil</keyword>
<dbReference type="PANTHER" id="PTHR35317:SF38">
    <property type="entry name" value="RNA-DIRECTED DNA POLYMERASE"/>
    <property type="match status" value="1"/>
</dbReference>
<dbReference type="EMBL" id="JACTNZ010000002">
    <property type="protein sequence ID" value="KAG5561755.1"/>
    <property type="molecule type" value="Genomic_DNA"/>
</dbReference>
<evidence type="ECO:0000313" key="5">
    <source>
        <dbReference type="EMBL" id="KAG5561755.1"/>
    </source>
</evidence>
<evidence type="ECO:0000256" key="3">
    <source>
        <dbReference type="SAM" id="MobiDB-lite"/>
    </source>
</evidence>
<dbReference type="GO" id="GO:0003676">
    <property type="term" value="F:nucleic acid binding"/>
    <property type="evidence" value="ECO:0007669"/>
    <property type="project" value="InterPro"/>
</dbReference>
<evidence type="ECO:0000256" key="2">
    <source>
        <dbReference type="SAM" id="Coils"/>
    </source>
</evidence>
<sequence length="688" mass="78288">MNMYTNMNHPRSRMPILNSENFDYWKSRIKAIMRSADVEIWNSCVNGYKCPTKKVDDKEVYKSDSELSASEKAELQANNRALDILFGAVDENEHQKIANCEIAKEAWDILVTCHEGTDVVKQSKLQRLTTEFETIRMEEEETFNEFYSKLISIVNRCETLGEPIQSFRVIKKILRSLPERFKTKVIMLEGKRKLKEKTVEEVVGILQTFEADMLLSESHKPKTKLLEKTIAFSSSQRENRDSGSDNDTNDETLALLTKNLKRLFKQKSTENMNTKGKGMKGPPSGPKCYECHGYGHLAHECANKLKKSTSFKANLTWDDDSNSDTSVQELEEKGNFMAFVTSLCSQTSDSESSDDSDDDEGVDLKDSQVLREKYDQLYQESMKISKINQKLGLKNKEVKEELGKVQNEFNDQKGVLVSVNKERDMLKKEVEALKEKNNVLTDQNSRLEIELANANGIFERFNAGSKALDDMLLMQKPFGDKSGLGYLGESPPKQNGGEVNEIKPKKVISKPPTIPIVCNNVKKVQDVNKTSNEKVSPTCHYCHIKGHIRPHCKKLHMAHASRTHVGFSHCLDKFVPTCHFCGVKGHIRPNCFELHGFPIVPPQYHHVNNNGGRYYRSDNGFNRPSHRVSPHGKKMNVNPKHVLKKVGKTEKIKIRPIWVPRSNLRPYTNLSITTLDDIEPSGEVDLTF</sequence>
<dbReference type="Proteomes" id="UP000823749">
    <property type="component" value="Chromosome 2"/>
</dbReference>
<feature type="region of interest" description="Disordered" evidence="3">
    <location>
        <begin position="346"/>
        <end position="365"/>
    </location>
</feature>
<gene>
    <name evidence="5" type="ORF">RHGRI_004710</name>
</gene>
<dbReference type="SUPFAM" id="SSF57756">
    <property type="entry name" value="Retrovirus zinc finger-like domains"/>
    <property type="match status" value="1"/>
</dbReference>
<organism evidence="5 6">
    <name type="scientific">Rhododendron griersonianum</name>
    <dbReference type="NCBI Taxonomy" id="479676"/>
    <lineage>
        <taxon>Eukaryota</taxon>
        <taxon>Viridiplantae</taxon>
        <taxon>Streptophyta</taxon>
        <taxon>Embryophyta</taxon>
        <taxon>Tracheophyta</taxon>
        <taxon>Spermatophyta</taxon>
        <taxon>Magnoliopsida</taxon>
        <taxon>eudicotyledons</taxon>
        <taxon>Gunneridae</taxon>
        <taxon>Pentapetalae</taxon>
        <taxon>asterids</taxon>
        <taxon>Ericales</taxon>
        <taxon>Ericaceae</taxon>
        <taxon>Ericoideae</taxon>
        <taxon>Rhodoreae</taxon>
        <taxon>Rhododendron</taxon>
    </lineage>
</organism>
<evidence type="ECO:0000259" key="4">
    <source>
        <dbReference type="PROSITE" id="PS50158"/>
    </source>
</evidence>
<dbReference type="AlphaFoldDB" id="A0AAV6LAP0"/>
<dbReference type="SMART" id="SM00343">
    <property type="entry name" value="ZnF_C2HC"/>
    <property type="match status" value="3"/>
</dbReference>
<evidence type="ECO:0000256" key="1">
    <source>
        <dbReference type="PROSITE-ProRule" id="PRU00047"/>
    </source>
</evidence>
<keyword evidence="6" id="KW-1185">Reference proteome</keyword>
<dbReference type="InterPro" id="IPR001878">
    <property type="entry name" value="Znf_CCHC"/>
</dbReference>